<keyword evidence="6" id="KW-0653">Protein transport</keyword>
<dbReference type="Pfam" id="PF03911">
    <property type="entry name" value="Sec61_beta"/>
    <property type="match status" value="1"/>
</dbReference>
<evidence type="ECO:0000256" key="4">
    <source>
        <dbReference type="ARBA" id="ARBA00022692"/>
    </source>
</evidence>
<dbReference type="Proteomes" id="UP000001876">
    <property type="component" value="Unassembled WGS sequence"/>
</dbReference>
<evidence type="ECO:0000256" key="10">
    <source>
        <dbReference type="SAM" id="Phobius"/>
    </source>
</evidence>
<dbReference type="eggNOG" id="KOG3457">
    <property type="taxonomic scope" value="Eukaryota"/>
</dbReference>
<evidence type="ECO:0000313" key="11">
    <source>
        <dbReference type="EMBL" id="EEH59369.1"/>
    </source>
</evidence>
<evidence type="ECO:0000256" key="5">
    <source>
        <dbReference type="ARBA" id="ARBA00022824"/>
    </source>
</evidence>
<evidence type="ECO:0000256" key="8">
    <source>
        <dbReference type="ARBA" id="ARBA00023010"/>
    </source>
</evidence>
<feature type="transmembrane region" description="Helical" evidence="10">
    <location>
        <begin position="86"/>
        <end position="105"/>
    </location>
</feature>
<gene>
    <name evidence="11" type="ORF">MICPUCDRAFT_55326</name>
</gene>
<evidence type="ECO:0000256" key="3">
    <source>
        <dbReference type="ARBA" id="ARBA00022448"/>
    </source>
</evidence>
<dbReference type="InterPro" id="IPR016482">
    <property type="entry name" value="SecG/Sec61-beta/Sbh"/>
</dbReference>
<keyword evidence="12" id="KW-1185">Reference proteome</keyword>
<feature type="transmembrane region" description="Helical" evidence="10">
    <location>
        <begin position="20"/>
        <end position="45"/>
    </location>
</feature>
<dbReference type="RefSeq" id="XP_003055993.1">
    <property type="nucleotide sequence ID" value="XM_003055947.1"/>
</dbReference>
<keyword evidence="4 10" id="KW-0812">Transmembrane</keyword>
<dbReference type="GeneID" id="9681695"/>
<dbReference type="GO" id="GO:0005784">
    <property type="term" value="C:Sec61 translocon complex"/>
    <property type="evidence" value="ECO:0007669"/>
    <property type="project" value="InterPro"/>
</dbReference>
<dbReference type="GO" id="GO:0006886">
    <property type="term" value="P:intracellular protein transport"/>
    <property type="evidence" value="ECO:0007669"/>
    <property type="project" value="InterPro"/>
</dbReference>
<comment type="similarity">
    <text evidence="2">Belongs to the SEC61-beta family.</text>
</comment>
<evidence type="ECO:0000256" key="9">
    <source>
        <dbReference type="ARBA" id="ARBA00023136"/>
    </source>
</evidence>
<keyword evidence="5" id="KW-0256">Endoplasmic reticulum</keyword>
<dbReference type="InterPro" id="IPR030671">
    <property type="entry name" value="Sec61-beta/Sbh"/>
</dbReference>
<name>C1MKG1_MICPC</name>
<accession>C1MKG1</accession>
<sequence>MAFIYLSIFAMKRFFVVVHYYRALCFEFILNSAVTLTLSPFCIVIDAVRRRTSGVSGPFRSANNGNGMSMLRFYTEEAQGLKITPVLVLVISVCFIAFVTMLHAISKIYQYRNS</sequence>
<reference evidence="11 12" key="1">
    <citation type="journal article" date="2009" name="Science">
        <title>Green evolution and dynamic adaptations revealed by genomes of the marine picoeukaryotes Micromonas.</title>
        <authorList>
            <person name="Worden A.Z."/>
            <person name="Lee J.H."/>
            <person name="Mock T."/>
            <person name="Rouze P."/>
            <person name="Simmons M.P."/>
            <person name="Aerts A.L."/>
            <person name="Allen A.E."/>
            <person name="Cuvelier M.L."/>
            <person name="Derelle E."/>
            <person name="Everett M.V."/>
            <person name="Foulon E."/>
            <person name="Grimwood J."/>
            <person name="Gundlach H."/>
            <person name="Henrissat B."/>
            <person name="Napoli C."/>
            <person name="McDonald S.M."/>
            <person name="Parker M.S."/>
            <person name="Rombauts S."/>
            <person name="Salamov A."/>
            <person name="Von Dassow P."/>
            <person name="Badger J.H."/>
            <person name="Coutinho P.M."/>
            <person name="Demir E."/>
            <person name="Dubchak I."/>
            <person name="Gentemann C."/>
            <person name="Eikrem W."/>
            <person name="Gready J.E."/>
            <person name="John U."/>
            <person name="Lanier W."/>
            <person name="Lindquist E.A."/>
            <person name="Lucas S."/>
            <person name="Mayer K.F."/>
            <person name="Moreau H."/>
            <person name="Not F."/>
            <person name="Otillar R."/>
            <person name="Panaud O."/>
            <person name="Pangilinan J."/>
            <person name="Paulsen I."/>
            <person name="Piegu B."/>
            <person name="Poliakov A."/>
            <person name="Robbens S."/>
            <person name="Schmutz J."/>
            <person name="Toulza E."/>
            <person name="Wyss T."/>
            <person name="Zelensky A."/>
            <person name="Zhou K."/>
            <person name="Armbrust E.V."/>
            <person name="Bhattacharya D."/>
            <person name="Goodenough U.W."/>
            <person name="Van de Peer Y."/>
            <person name="Grigoriev I.V."/>
        </authorList>
    </citation>
    <scope>NUCLEOTIDE SEQUENCE [LARGE SCALE GENOMIC DNA]</scope>
    <source>
        <strain evidence="11 12">CCMP1545</strain>
    </source>
</reference>
<evidence type="ECO:0000256" key="6">
    <source>
        <dbReference type="ARBA" id="ARBA00022927"/>
    </source>
</evidence>
<keyword evidence="3" id="KW-0813">Transport</keyword>
<protein>
    <submittedName>
        <fullName evidence="11">Type II secretory pathway family protein</fullName>
    </submittedName>
</protein>
<dbReference type="STRING" id="564608.C1MKG1"/>
<dbReference type="PANTHER" id="PTHR13509">
    <property type="entry name" value="SEC61 SUBUNIT BETA"/>
    <property type="match status" value="1"/>
</dbReference>
<evidence type="ECO:0000313" key="12">
    <source>
        <dbReference type="Proteomes" id="UP000001876"/>
    </source>
</evidence>
<organism evidence="12">
    <name type="scientific">Micromonas pusilla (strain CCMP1545)</name>
    <name type="common">Picoplanktonic green alga</name>
    <dbReference type="NCBI Taxonomy" id="564608"/>
    <lineage>
        <taxon>Eukaryota</taxon>
        <taxon>Viridiplantae</taxon>
        <taxon>Chlorophyta</taxon>
        <taxon>Mamiellophyceae</taxon>
        <taxon>Mamiellales</taxon>
        <taxon>Mamiellaceae</taxon>
        <taxon>Micromonas</taxon>
    </lineage>
</organism>
<keyword evidence="7 10" id="KW-1133">Transmembrane helix</keyword>
<dbReference type="KEGG" id="mpp:MICPUCDRAFT_55326"/>
<proteinExistence type="inferred from homology"/>
<dbReference type="EMBL" id="GG663736">
    <property type="protein sequence ID" value="EEH59369.1"/>
    <property type="molecule type" value="Genomic_DNA"/>
</dbReference>
<dbReference type="AlphaFoldDB" id="C1MKG1"/>
<evidence type="ECO:0000256" key="7">
    <source>
        <dbReference type="ARBA" id="ARBA00022989"/>
    </source>
</evidence>
<comment type="subcellular location">
    <subcellularLocation>
        <location evidence="1">Endoplasmic reticulum membrane</location>
        <topology evidence="1">Single-pass membrane protein</topology>
    </subcellularLocation>
</comment>
<evidence type="ECO:0000256" key="2">
    <source>
        <dbReference type="ARBA" id="ARBA00006103"/>
    </source>
</evidence>
<keyword evidence="8" id="KW-0811">Translocation</keyword>
<dbReference type="OrthoDB" id="421993at2759"/>
<evidence type="ECO:0000256" key="1">
    <source>
        <dbReference type="ARBA" id="ARBA00004389"/>
    </source>
</evidence>
<keyword evidence="9 10" id="KW-0472">Membrane</keyword>